<dbReference type="SUPFAM" id="SSF56112">
    <property type="entry name" value="Protein kinase-like (PK-like)"/>
    <property type="match status" value="1"/>
</dbReference>
<comment type="subcellular location">
    <subcellularLocation>
        <location evidence="1">Host cell</location>
    </subcellularLocation>
</comment>
<feature type="region of interest" description="Disordered" evidence="10">
    <location>
        <begin position="19"/>
        <end position="44"/>
    </location>
</feature>
<evidence type="ECO:0000256" key="7">
    <source>
        <dbReference type="ARBA" id="ARBA00022840"/>
    </source>
</evidence>
<dbReference type="EC" id="2.7.11.1" evidence="2"/>
<evidence type="ECO:0000256" key="9">
    <source>
        <dbReference type="ARBA" id="ARBA00048679"/>
    </source>
</evidence>
<keyword evidence="5" id="KW-0547">Nucleotide-binding</keyword>
<dbReference type="InterPro" id="IPR051138">
    <property type="entry name" value="PIM_Ser/Thr_kinase"/>
</dbReference>
<dbReference type="InterPro" id="IPR000719">
    <property type="entry name" value="Prot_kinase_dom"/>
</dbReference>
<dbReference type="Gene3D" id="3.30.200.20">
    <property type="entry name" value="Phosphorylase Kinase, domain 1"/>
    <property type="match status" value="1"/>
</dbReference>
<evidence type="ECO:0000313" key="12">
    <source>
        <dbReference type="EMBL" id="KAH6595987.1"/>
    </source>
</evidence>
<dbReference type="PANTHER" id="PTHR22984:SF25">
    <property type="entry name" value="PROTEIN KINASE DOMAIN-CONTAINING PROTEIN"/>
    <property type="match status" value="1"/>
</dbReference>
<dbReference type="InterPro" id="IPR011009">
    <property type="entry name" value="Kinase-like_dom_sf"/>
</dbReference>
<keyword evidence="13" id="KW-1185">Reference proteome</keyword>
<comment type="catalytic activity">
    <reaction evidence="8">
        <text>L-threonyl-[protein] + ATP = O-phospho-L-threonyl-[protein] + ADP + H(+)</text>
        <dbReference type="Rhea" id="RHEA:46608"/>
        <dbReference type="Rhea" id="RHEA-COMP:11060"/>
        <dbReference type="Rhea" id="RHEA-COMP:11605"/>
        <dbReference type="ChEBI" id="CHEBI:15378"/>
        <dbReference type="ChEBI" id="CHEBI:30013"/>
        <dbReference type="ChEBI" id="CHEBI:30616"/>
        <dbReference type="ChEBI" id="CHEBI:61977"/>
        <dbReference type="ChEBI" id="CHEBI:456216"/>
        <dbReference type="EC" id="2.7.11.1"/>
    </reaction>
</comment>
<evidence type="ECO:0000256" key="1">
    <source>
        <dbReference type="ARBA" id="ARBA00004340"/>
    </source>
</evidence>
<proteinExistence type="predicted"/>
<gene>
    <name evidence="12" type="ORF">BASA50_005460</name>
</gene>
<keyword evidence="3" id="KW-0723">Serine/threonine-protein kinase</keyword>
<comment type="catalytic activity">
    <reaction evidence="9">
        <text>L-seryl-[protein] + ATP = O-phospho-L-seryl-[protein] + ADP + H(+)</text>
        <dbReference type="Rhea" id="RHEA:17989"/>
        <dbReference type="Rhea" id="RHEA-COMP:9863"/>
        <dbReference type="Rhea" id="RHEA-COMP:11604"/>
        <dbReference type="ChEBI" id="CHEBI:15378"/>
        <dbReference type="ChEBI" id="CHEBI:29999"/>
        <dbReference type="ChEBI" id="CHEBI:30616"/>
        <dbReference type="ChEBI" id="CHEBI:83421"/>
        <dbReference type="ChEBI" id="CHEBI:456216"/>
        <dbReference type="EC" id="2.7.11.1"/>
    </reaction>
</comment>
<keyword evidence="7" id="KW-0067">ATP-binding</keyword>
<organism evidence="12 13">
    <name type="scientific">Batrachochytrium salamandrivorans</name>
    <dbReference type="NCBI Taxonomy" id="1357716"/>
    <lineage>
        <taxon>Eukaryota</taxon>
        <taxon>Fungi</taxon>
        <taxon>Fungi incertae sedis</taxon>
        <taxon>Chytridiomycota</taxon>
        <taxon>Chytridiomycota incertae sedis</taxon>
        <taxon>Chytridiomycetes</taxon>
        <taxon>Rhizophydiales</taxon>
        <taxon>Rhizophydiales incertae sedis</taxon>
        <taxon>Batrachochytrium</taxon>
    </lineage>
</organism>
<accession>A0ABQ8FCM2</accession>
<evidence type="ECO:0000256" key="4">
    <source>
        <dbReference type="ARBA" id="ARBA00022679"/>
    </source>
</evidence>
<feature type="domain" description="Protein kinase" evidence="11">
    <location>
        <begin position="145"/>
        <end position="312"/>
    </location>
</feature>
<evidence type="ECO:0000256" key="2">
    <source>
        <dbReference type="ARBA" id="ARBA00012513"/>
    </source>
</evidence>
<keyword evidence="4" id="KW-0808">Transferase</keyword>
<evidence type="ECO:0000256" key="6">
    <source>
        <dbReference type="ARBA" id="ARBA00022777"/>
    </source>
</evidence>
<feature type="compositionally biased region" description="Polar residues" evidence="10">
    <location>
        <begin position="19"/>
        <end position="38"/>
    </location>
</feature>
<dbReference type="PANTHER" id="PTHR22984">
    <property type="entry name" value="SERINE/THREONINE-PROTEIN KINASE PIM"/>
    <property type="match status" value="1"/>
</dbReference>
<evidence type="ECO:0000259" key="11">
    <source>
        <dbReference type="PROSITE" id="PS50011"/>
    </source>
</evidence>
<evidence type="ECO:0000256" key="3">
    <source>
        <dbReference type="ARBA" id="ARBA00022527"/>
    </source>
</evidence>
<evidence type="ECO:0000256" key="5">
    <source>
        <dbReference type="ARBA" id="ARBA00022741"/>
    </source>
</evidence>
<evidence type="ECO:0000256" key="8">
    <source>
        <dbReference type="ARBA" id="ARBA00047899"/>
    </source>
</evidence>
<dbReference type="Gene3D" id="1.10.510.10">
    <property type="entry name" value="Transferase(Phosphotransferase) domain 1"/>
    <property type="match status" value="1"/>
</dbReference>
<evidence type="ECO:0000256" key="10">
    <source>
        <dbReference type="SAM" id="MobiDB-lite"/>
    </source>
</evidence>
<dbReference type="Proteomes" id="UP001648503">
    <property type="component" value="Unassembled WGS sequence"/>
</dbReference>
<dbReference type="Pfam" id="PF00069">
    <property type="entry name" value="Pkinase"/>
    <property type="match status" value="1"/>
</dbReference>
<protein>
    <recommendedName>
        <fullName evidence="2">non-specific serine/threonine protein kinase</fullName>
        <ecNumber evidence="2">2.7.11.1</ecNumber>
    </recommendedName>
</protein>
<dbReference type="EMBL" id="JAFCIX010000260">
    <property type="protein sequence ID" value="KAH6595987.1"/>
    <property type="molecule type" value="Genomic_DNA"/>
</dbReference>
<sequence length="312" mass="35709">MFDPLLWVLPHFVTHYADQTTQGNTNDDVDQASGSKDVTSLPLGADDLKLPRVSWRTKASSKNGASASADSKTDQGCKGLRWIRKLFRSCTQQQSSTSYDPVQPNEMPLPASVEWEEAKSYVAAQNTKEYREFFTKETQDFELEYTFKKQLGKGDFGIVYMATKNSNGMEVAYKYIPKTKVDDYTLESNPSPVCRLRNQLARSNKPSVKQCISSRPLNALLPREVMIQLYLSRPGHENSHVPIVFDYYTLKDEYVLVMEYLNKKWMSIIKYAQKNKRMDIEKIRNIGREILSGMVSLKQHGILHNDLHGMSQ</sequence>
<keyword evidence="6" id="KW-0418">Kinase</keyword>
<name>A0ABQ8FCM2_9FUNG</name>
<dbReference type="PROSITE" id="PS50011">
    <property type="entry name" value="PROTEIN_KINASE_DOM"/>
    <property type="match status" value="1"/>
</dbReference>
<evidence type="ECO:0000313" key="13">
    <source>
        <dbReference type="Proteomes" id="UP001648503"/>
    </source>
</evidence>
<comment type="caution">
    <text evidence="12">The sequence shown here is derived from an EMBL/GenBank/DDBJ whole genome shotgun (WGS) entry which is preliminary data.</text>
</comment>
<reference evidence="12 13" key="1">
    <citation type="submission" date="2021-02" db="EMBL/GenBank/DDBJ databases">
        <title>Variation within the Batrachochytrium salamandrivorans European outbreak.</title>
        <authorList>
            <person name="Kelly M."/>
            <person name="Pasmans F."/>
            <person name="Shea T.P."/>
            <person name="Munoz J.F."/>
            <person name="Carranza S."/>
            <person name="Cuomo C.A."/>
            <person name="Martel A."/>
        </authorList>
    </citation>
    <scope>NUCLEOTIDE SEQUENCE [LARGE SCALE GENOMIC DNA]</scope>
    <source>
        <strain evidence="12 13">AMFP18/2</strain>
    </source>
</reference>